<dbReference type="WBParaSite" id="HCON_00131340-00001">
    <property type="protein sequence ID" value="HCON_00131340-00001"/>
    <property type="gene ID" value="HCON_00131340"/>
</dbReference>
<reference evidence="3" key="1">
    <citation type="submission" date="2020-12" db="UniProtKB">
        <authorList>
            <consortium name="WormBaseParasite"/>
        </authorList>
    </citation>
    <scope>IDENTIFICATION</scope>
    <source>
        <strain evidence="3">MHco3</strain>
    </source>
</reference>
<organism evidence="2 3">
    <name type="scientific">Haemonchus contortus</name>
    <name type="common">Barber pole worm</name>
    <dbReference type="NCBI Taxonomy" id="6289"/>
    <lineage>
        <taxon>Eukaryota</taxon>
        <taxon>Metazoa</taxon>
        <taxon>Ecdysozoa</taxon>
        <taxon>Nematoda</taxon>
        <taxon>Chromadorea</taxon>
        <taxon>Rhabditida</taxon>
        <taxon>Rhabditina</taxon>
        <taxon>Rhabditomorpha</taxon>
        <taxon>Strongyloidea</taxon>
        <taxon>Trichostrongylidae</taxon>
        <taxon>Haemonchus</taxon>
    </lineage>
</organism>
<dbReference type="InterPro" id="IPR041588">
    <property type="entry name" value="Integrase_H2C2"/>
</dbReference>
<sequence>MVDVTTGRTLLALTGEEIMEARKVIIRHHQQTEITSEIIKKLASLRLRKDKEDILRCYGRLGTSALKSLAKYLILILQKPFLARLIINEYHQGAHPGVNHTMSLVRQTFWIPQLRSQVIKQVRACFKCQRLNNIPFKYPHQSDLPPKRVIHPE</sequence>
<dbReference type="PANTHER" id="PTHR47331">
    <property type="entry name" value="PHD-TYPE DOMAIN-CONTAINING PROTEIN"/>
    <property type="match status" value="1"/>
</dbReference>
<dbReference type="AlphaFoldDB" id="A0A7I4YSE7"/>
<evidence type="ECO:0000313" key="2">
    <source>
        <dbReference type="Proteomes" id="UP000025227"/>
    </source>
</evidence>
<dbReference type="Pfam" id="PF17921">
    <property type="entry name" value="Integrase_H2C2"/>
    <property type="match status" value="1"/>
</dbReference>
<dbReference type="OMA" id="NEYHQGA"/>
<dbReference type="OrthoDB" id="5850742at2759"/>
<name>A0A7I4YSE7_HAECO</name>
<evidence type="ECO:0000313" key="3">
    <source>
        <dbReference type="WBParaSite" id="HCON_00131340-00001"/>
    </source>
</evidence>
<protein>
    <submittedName>
        <fullName evidence="3">Integrase_H2C2 domain-containing protein</fullName>
    </submittedName>
</protein>
<dbReference type="Proteomes" id="UP000025227">
    <property type="component" value="Unplaced"/>
</dbReference>
<evidence type="ECO:0000259" key="1">
    <source>
        <dbReference type="Pfam" id="PF17921"/>
    </source>
</evidence>
<keyword evidence="2" id="KW-1185">Reference proteome</keyword>
<proteinExistence type="predicted"/>
<feature type="domain" description="Integrase zinc-binding" evidence="1">
    <location>
        <begin position="82"/>
        <end position="132"/>
    </location>
</feature>
<dbReference type="Gene3D" id="1.10.340.70">
    <property type="match status" value="1"/>
</dbReference>
<accession>A0A7I4YSE7</accession>